<dbReference type="PROSITE" id="PS51257">
    <property type="entry name" value="PROKAR_LIPOPROTEIN"/>
    <property type="match status" value="1"/>
</dbReference>
<reference evidence="2 3" key="1">
    <citation type="submission" date="2023-02" db="EMBL/GenBank/DDBJ databases">
        <title>Pseudomonas chrutzelriedensis sp. nov., a potently antifungal strain isolated from moss.</title>
        <authorList>
            <person name="Schnyder A."/>
            <person name="Kalawong R."/>
            <person name="Eberl L."/>
            <person name="Agnoli K."/>
        </authorList>
    </citation>
    <scope>NUCLEOTIDE SEQUENCE [LARGE SCALE GENOMIC DNA]</scope>
    <source>
        <strain evidence="2 3">681</strain>
    </source>
</reference>
<gene>
    <name evidence="2" type="ORF">POF45_00925</name>
</gene>
<keyword evidence="1" id="KW-0732">Signal</keyword>
<protein>
    <recommendedName>
        <fullName evidence="4">Lipoprotein</fullName>
    </recommendedName>
</protein>
<evidence type="ECO:0000313" key="3">
    <source>
        <dbReference type="Proteomes" id="UP001159100"/>
    </source>
</evidence>
<feature type="signal peptide" evidence="1">
    <location>
        <begin position="1"/>
        <end position="19"/>
    </location>
</feature>
<dbReference type="Proteomes" id="UP001159100">
    <property type="component" value="Unassembled WGS sequence"/>
</dbReference>
<organism evidence="2 3">
    <name type="scientific">Pseudomonas fungipugnans</name>
    <dbReference type="NCBI Taxonomy" id="3024217"/>
    <lineage>
        <taxon>Bacteria</taxon>
        <taxon>Pseudomonadati</taxon>
        <taxon>Pseudomonadota</taxon>
        <taxon>Gammaproteobacteria</taxon>
        <taxon>Pseudomonadales</taxon>
        <taxon>Pseudomonadaceae</taxon>
        <taxon>Pseudomonas</taxon>
    </lineage>
</organism>
<sequence>MIKKITTILFLSVFLVACAGKPTQKELDNADYGQPVEQSIAEDLTKSFFAQYLKDPYSAQYSFGGIYKGYNVGSVFENRKITAGYLLDVSINAKNSYGGYVGTKTYKFIFHNGRMVRGYEILKASGAPITIY</sequence>
<dbReference type="RefSeq" id="WP_259494454.1">
    <property type="nucleotide sequence ID" value="NZ_JARBWL010000001.1"/>
</dbReference>
<evidence type="ECO:0008006" key="4">
    <source>
        <dbReference type="Google" id="ProtNLM"/>
    </source>
</evidence>
<evidence type="ECO:0000256" key="1">
    <source>
        <dbReference type="SAM" id="SignalP"/>
    </source>
</evidence>
<name>A0ABT6QGS9_9PSED</name>
<accession>A0ABT6QGS9</accession>
<keyword evidence="3" id="KW-1185">Reference proteome</keyword>
<comment type="caution">
    <text evidence="2">The sequence shown here is derived from an EMBL/GenBank/DDBJ whole genome shotgun (WGS) entry which is preliminary data.</text>
</comment>
<dbReference type="EMBL" id="JARBWL010000001">
    <property type="protein sequence ID" value="MDI2589995.1"/>
    <property type="molecule type" value="Genomic_DNA"/>
</dbReference>
<evidence type="ECO:0000313" key="2">
    <source>
        <dbReference type="EMBL" id="MDI2589995.1"/>
    </source>
</evidence>
<proteinExistence type="predicted"/>
<feature type="chain" id="PRO_5047138018" description="Lipoprotein" evidence="1">
    <location>
        <begin position="20"/>
        <end position="132"/>
    </location>
</feature>